<evidence type="ECO:0000313" key="5">
    <source>
        <dbReference type="EMBL" id="MEJ8278457.1"/>
    </source>
</evidence>
<protein>
    <recommendedName>
        <fullName evidence="7">Cu+-exporting ATPase</fullName>
    </recommendedName>
</protein>
<keyword evidence="3" id="KW-1133">Transmembrane helix</keyword>
<feature type="transmembrane region" description="Helical" evidence="3">
    <location>
        <begin position="75"/>
        <end position="97"/>
    </location>
</feature>
<feature type="transmembrane region" description="Helical" evidence="3">
    <location>
        <begin position="103"/>
        <end position="125"/>
    </location>
</feature>
<keyword evidence="6" id="KW-1185">Reference proteome</keyword>
<comment type="caution">
    <text evidence="5">The sequence shown here is derived from an EMBL/GenBank/DDBJ whole genome shotgun (WGS) entry which is preliminary data.</text>
</comment>
<dbReference type="PANTHER" id="PTHR46594:SF4">
    <property type="entry name" value="P-TYPE CATION-TRANSPORTING ATPASE"/>
    <property type="match status" value="1"/>
</dbReference>
<feature type="transmembrane region" description="Helical" evidence="3">
    <location>
        <begin position="33"/>
        <end position="54"/>
    </location>
</feature>
<dbReference type="Proteomes" id="UP001364211">
    <property type="component" value="Unassembled WGS sequence"/>
</dbReference>
<dbReference type="Gene3D" id="3.40.1110.10">
    <property type="entry name" value="Calcium-transporting ATPase, cytoplasmic domain N"/>
    <property type="match status" value="1"/>
</dbReference>
<evidence type="ECO:0000256" key="2">
    <source>
        <dbReference type="SAM" id="MobiDB-lite"/>
    </source>
</evidence>
<reference evidence="5 6" key="1">
    <citation type="submission" date="2024-03" db="EMBL/GenBank/DDBJ databases">
        <title>Draft genome sequence of Pseudonocardia sp. DW16-2.</title>
        <authorList>
            <person name="Duangmal K."/>
        </authorList>
    </citation>
    <scope>NUCLEOTIDE SEQUENCE [LARGE SCALE GENOMIC DNA]</scope>
    <source>
        <strain evidence="5 6">DW16-2</strain>
    </source>
</reference>
<dbReference type="InterPro" id="IPR023299">
    <property type="entry name" value="ATPase_P-typ_cyto_dom_N"/>
</dbReference>
<keyword evidence="3" id="KW-0812">Transmembrane</keyword>
<dbReference type="PANTHER" id="PTHR46594">
    <property type="entry name" value="P-TYPE CATION-TRANSPORTING ATPASE"/>
    <property type="match status" value="1"/>
</dbReference>
<name>A0ABU8T3D4_9PSEU</name>
<keyword evidence="1" id="KW-0479">Metal-binding</keyword>
<accession>A0ABU8T3D4</accession>
<dbReference type="InterPro" id="IPR036412">
    <property type="entry name" value="HAD-like_sf"/>
</dbReference>
<dbReference type="EMBL" id="JBBJUP010000004">
    <property type="protein sequence ID" value="MEJ8278457.1"/>
    <property type="molecule type" value="Genomic_DNA"/>
</dbReference>
<dbReference type="InterPro" id="IPR023214">
    <property type="entry name" value="HAD_sf"/>
</dbReference>
<feature type="transmembrane region" description="Helical" evidence="3">
    <location>
        <begin position="530"/>
        <end position="547"/>
    </location>
</feature>
<evidence type="ECO:0008006" key="7">
    <source>
        <dbReference type="Google" id="ProtNLM"/>
    </source>
</evidence>
<sequence length="574" mass="55290">MRRVLRAAAAPAAALLALPAPLAAPLLLPGWTAALPAGPALVALLLAVAVVATVGRPGLRDAGRGLRGATVTAEAGVAVALAAALAWPAAVLAVAAVSPATGAVPVATALLPGTAAVVTVVAAAVQRTGRGRDDATRAGLRTVADRWSALLTPPAVLLAVAVTAFRAGTGDPWADAVPAGVAVLLAACPLPLLAVLPAALRAADRAGGDAVRLPVPRPGRRDPVGWTGPAGGPGAAGRVDTVVLAGPDVLTGTAPAPVTVHAGPGEDPAQVLRLAASGAAGARPGSDLRAVARALAAAAEAPVPDAAEADEQPGLGVSGLVAELREPVTGGGAATVVAHAVLLGGPAWLGEHGIRLTPPLTVEREKAVAEGRAVLAVAWDGCARAVLALPRAPHPAAGAGTAALRAAGVEPVLLSPDDDGAARALAAAAGLDTADPDAVRPGLDAAARAAAVAGLRVRGRTVAVAADPAPDGAALDAADLAVALTPWAADGDPVAAPETGSARISARGGPAEVAAALLIARRARARARSGVRAALALSAAATLLAVLGVPAAAVAGVPVLGALAVWAAALHHRS</sequence>
<feature type="transmembrane region" description="Helical" evidence="3">
    <location>
        <begin position="177"/>
        <end position="196"/>
    </location>
</feature>
<keyword evidence="4" id="KW-0732">Signal</keyword>
<feature type="chain" id="PRO_5046552639" description="Cu+-exporting ATPase" evidence="4">
    <location>
        <begin position="24"/>
        <end position="574"/>
    </location>
</feature>
<feature type="transmembrane region" description="Helical" evidence="3">
    <location>
        <begin position="553"/>
        <end position="570"/>
    </location>
</feature>
<feature type="transmembrane region" description="Helical" evidence="3">
    <location>
        <begin position="146"/>
        <end position="165"/>
    </location>
</feature>
<dbReference type="Gene3D" id="3.40.50.1000">
    <property type="entry name" value="HAD superfamily/HAD-like"/>
    <property type="match status" value="1"/>
</dbReference>
<dbReference type="SUPFAM" id="SSF56784">
    <property type="entry name" value="HAD-like"/>
    <property type="match status" value="1"/>
</dbReference>
<evidence type="ECO:0000256" key="3">
    <source>
        <dbReference type="SAM" id="Phobius"/>
    </source>
</evidence>
<proteinExistence type="predicted"/>
<evidence type="ECO:0000256" key="4">
    <source>
        <dbReference type="SAM" id="SignalP"/>
    </source>
</evidence>
<evidence type="ECO:0000256" key="1">
    <source>
        <dbReference type="ARBA" id="ARBA00022723"/>
    </source>
</evidence>
<feature type="signal peptide" evidence="4">
    <location>
        <begin position="1"/>
        <end position="23"/>
    </location>
</feature>
<gene>
    <name evidence="5" type="ORF">WJX68_05895</name>
</gene>
<feature type="region of interest" description="Disordered" evidence="2">
    <location>
        <begin position="211"/>
        <end position="235"/>
    </location>
</feature>
<keyword evidence="3" id="KW-0472">Membrane</keyword>
<dbReference type="RefSeq" id="WP_340286791.1">
    <property type="nucleotide sequence ID" value="NZ_JBBJUP010000004.1"/>
</dbReference>
<evidence type="ECO:0000313" key="6">
    <source>
        <dbReference type="Proteomes" id="UP001364211"/>
    </source>
</evidence>
<organism evidence="5 6">
    <name type="scientific">Pseudonocardia spirodelae</name>
    <dbReference type="NCBI Taxonomy" id="3133431"/>
    <lineage>
        <taxon>Bacteria</taxon>
        <taxon>Bacillati</taxon>
        <taxon>Actinomycetota</taxon>
        <taxon>Actinomycetes</taxon>
        <taxon>Pseudonocardiales</taxon>
        <taxon>Pseudonocardiaceae</taxon>
        <taxon>Pseudonocardia</taxon>
    </lineage>
</organism>